<sequence length="525" mass="58302">MLSLVHRQWLTRHTLGVWDWIKNKDPKLKEKAANYALEWIGQVPGKRESRRIMGQYLMTEHDPANLTVFEDEIAFGGWFLDLHTPGGLLAKHSERASKEGYSQTSEYAVKSYCGPYGIPLRIMIAKDMDNLMMAGRNVSVTHAALGTVRVMSTTALMGQAAGVAAAAAQRQGIRVSQLPAETVCQVQQTLLRDGCFLPNAHNEDPADLARQAAVTASSEAQTVGAGTESRGFHEGLAVWRDQNHQTTHDRLTHRRGQWIATSGGRIDKLAVCLSNESNQTQTVQAVLLPVDHIWDYRTDPGAPLAETALSIPPGVNIWVDWPVGLTAESGLPENGYVRLDLWANDHVSWHKAGSLEPGHMAAFEIGLGKMRRYDNGVTLSFKVEPPQPVCGAANVLSGVTRPHRSTNLWRSDPAQPLAQWLELSWTEEQAICTVELTFPGHLIREYHAYAPFYRDPQCPRDYTIEALGENGWQEVLSIRGNYQRHCRHKLPEAVRTARLRLVIQATNGDPSAAVYEIRCYGDEGI</sequence>
<reference evidence="1" key="1">
    <citation type="submission" date="2024-12" db="EMBL/GenBank/DDBJ databases">
        <authorList>
            <person name="Wu N."/>
        </authorList>
    </citation>
    <scope>NUCLEOTIDE SEQUENCE</scope>
    <source>
        <strain evidence="1">P15</strain>
    </source>
</reference>
<evidence type="ECO:0000313" key="2">
    <source>
        <dbReference type="Proteomes" id="UP001631969"/>
    </source>
</evidence>
<dbReference type="EMBL" id="JBJURJ010000017">
    <property type="protein sequence ID" value="MFM9331302.1"/>
    <property type="molecule type" value="Genomic_DNA"/>
</dbReference>
<proteinExistence type="predicted"/>
<protein>
    <submittedName>
        <fullName evidence="1">FAD-dependent oxidoreductase</fullName>
    </submittedName>
</protein>
<accession>A0ACC7PAA8</accession>
<organism evidence="1 2">
    <name type="scientific">Paenibacillus mesotrionivorans</name>
    <dbReference type="NCBI Taxonomy" id="3160968"/>
    <lineage>
        <taxon>Bacteria</taxon>
        <taxon>Bacillati</taxon>
        <taxon>Bacillota</taxon>
        <taxon>Bacilli</taxon>
        <taxon>Bacillales</taxon>
        <taxon>Paenibacillaceae</taxon>
        <taxon>Paenibacillus</taxon>
    </lineage>
</organism>
<gene>
    <name evidence="1" type="ORF">ACI1P1_23690</name>
</gene>
<keyword evidence="2" id="KW-1185">Reference proteome</keyword>
<evidence type="ECO:0000313" key="1">
    <source>
        <dbReference type="EMBL" id="MFM9331302.1"/>
    </source>
</evidence>
<comment type="caution">
    <text evidence="1">The sequence shown here is derived from an EMBL/GenBank/DDBJ whole genome shotgun (WGS) entry which is preliminary data.</text>
</comment>
<name>A0ACC7PAA8_9BACL</name>
<dbReference type="Proteomes" id="UP001631969">
    <property type="component" value="Unassembled WGS sequence"/>
</dbReference>